<accession>A0A1I0C4K0</accession>
<feature type="transmembrane region" description="Helical" evidence="1">
    <location>
        <begin position="97"/>
        <end position="117"/>
    </location>
</feature>
<dbReference type="EMBL" id="FOIF01000058">
    <property type="protein sequence ID" value="SET14427.1"/>
    <property type="molecule type" value="Genomic_DNA"/>
</dbReference>
<dbReference type="Proteomes" id="UP000243819">
    <property type="component" value="Unassembled WGS sequence"/>
</dbReference>
<evidence type="ECO:0000313" key="3">
    <source>
        <dbReference type="Proteomes" id="UP000243819"/>
    </source>
</evidence>
<keyword evidence="1" id="KW-1133">Transmembrane helix</keyword>
<keyword evidence="3" id="KW-1185">Reference proteome</keyword>
<sequence length="132" mass="15153">MTEINKSKLLKKAKIQILIDKCILLLLMSIVVLLTPKNTINTTRYIAGMVALSYIILSSILKYKGYLIDVNTPIDGCFLVIIWLLVFLLWFSWAMKLINSSIFMILIVILGTLFTTYEIKSLKYEDIKNKNS</sequence>
<protein>
    <submittedName>
        <fullName evidence="2">Uncharacterized protein</fullName>
    </submittedName>
</protein>
<organism evidence="2 3">
    <name type="scientific">Anaerobranca gottschalkii DSM 13577</name>
    <dbReference type="NCBI Taxonomy" id="1120990"/>
    <lineage>
        <taxon>Bacteria</taxon>
        <taxon>Bacillati</taxon>
        <taxon>Bacillota</taxon>
        <taxon>Clostridia</taxon>
        <taxon>Eubacteriales</taxon>
        <taxon>Proteinivoracaceae</taxon>
        <taxon>Anaerobranca</taxon>
    </lineage>
</organism>
<evidence type="ECO:0000313" key="2">
    <source>
        <dbReference type="EMBL" id="SET14427.1"/>
    </source>
</evidence>
<feature type="transmembrane region" description="Helical" evidence="1">
    <location>
        <begin position="18"/>
        <end position="36"/>
    </location>
</feature>
<feature type="transmembrane region" description="Helical" evidence="1">
    <location>
        <begin position="73"/>
        <end position="91"/>
    </location>
</feature>
<keyword evidence="1" id="KW-0812">Transmembrane</keyword>
<keyword evidence="1" id="KW-0472">Membrane</keyword>
<evidence type="ECO:0000256" key="1">
    <source>
        <dbReference type="SAM" id="Phobius"/>
    </source>
</evidence>
<dbReference type="RefSeq" id="WP_091351384.1">
    <property type="nucleotide sequence ID" value="NZ_FOIF01000058.1"/>
</dbReference>
<reference evidence="3" key="1">
    <citation type="submission" date="2016-10" db="EMBL/GenBank/DDBJ databases">
        <authorList>
            <person name="Varghese N."/>
            <person name="Submissions S."/>
        </authorList>
    </citation>
    <scope>NUCLEOTIDE SEQUENCE [LARGE SCALE GENOMIC DNA]</scope>
    <source>
        <strain evidence="3">DSM 13577</strain>
    </source>
</reference>
<feature type="transmembrane region" description="Helical" evidence="1">
    <location>
        <begin position="42"/>
        <end position="61"/>
    </location>
</feature>
<dbReference type="AlphaFoldDB" id="A0A1I0C4K0"/>
<gene>
    <name evidence="2" type="ORF">SAMN03080614_105811</name>
</gene>
<proteinExistence type="predicted"/>
<name>A0A1I0C4K0_9FIRM</name>